<sequence>MKAQTYLAGLVLIITAVQALPITHEAYGFGRNLPAMKLEPEAQFAGSDRHLSVMDKEPEASWGIGRHLTVVNLEEDIAKVKDDQEANFANHIYRPVMNLDQEA</sequence>
<feature type="chain" id="PRO_5012576053" evidence="1">
    <location>
        <begin position="20"/>
        <end position="103"/>
    </location>
</feature>
<comment type="caution">
    <text evidence="2">The sequence shown here is derived from an EMBL/GenBank/DDBJ whole genome shotgun (WGS) entry which is preliminary data.</text>
</comment>
<keyword evidence="3" id="KW-1185">Reference proteome</keyword>
<dbReference type="GeneID" id="33566643"/>
<dbReference type="RefSeq" id="XP_021879672.1">
    <property type="nucleotide sequence ID" value="XM_022024799.1"/>
</dbReference>
<dbReference type="AlphaFoldDB" id="A0A1Y2GHZ3"/>
<proteinExistence type="predicted"/>
<accession>A0A1Y2GHZ3</accession>
<dbReference type="EMBL" id="MCFF01000028">
    <property type="protein sequence ID" value="ORZ11357.1"/>
    <property type="molecule type" value="Genomic_DNA"/>
</dbReference>
<feature type="signal peptide" evidence="1">
    <location>
        <begin position="1"/>
        <end position="19"/>
    </location>
</feature>
<dbReference type="InParanoid" id="A0A1Y2GHZ3"/>
<gene>
    <name evidence="2" type="ORF">BCR41DRAFT_357081</name>
</gene>
<protein>
    <submittedName>
        <fullName evidence="2">Uncharacterized protein</fullName>
    </submittedName>
</protein>
<dbReference type="Proteomes" id="UP000193648">
    <property type="component" value="Unassembled WGS sequence"/>
</dbReference>
<evidence type="ECO:0000313" key="3">
    <source>
        <dbReference type="Proteomes" id="UP000193648"/>
    </source>
</evidence>
<evidence type="ECO:0000313" key="2">
    <source>
        <dbReference type="EMBL" id="ORZ11357.1"/>
    </source>
</evidence>
<reference evidence="2 3" key="1">
    <citation type="submission" date="2016-07" db="EMBL/GenBank/DDBJ databases">
        <title>Pervasive Adenine N6-methylation of Active Genes in Fungi.</title>
        <authorList>
            <consortium name="DOE Joint Genome Institute"/>
            <person name="Mondo S.J."/>
            <person name="Dannebaum R.O."/>
            <person name="Kuo R.C."/>
            <person name="Labutti K."/>
            <person name="Haridas S."/>
            <person name="Kuo A."/>
            <person name="Salamov A."/>
            <person name="Ahrendt S.R."/>
            <person name="Lipzen A."/>
            <person name="Sullivan W."/>
            <person name="Andreopoulos W.B."/>
            <person name="Clum A."/>
            <person name="Lindquist E."/>
            <person name="Daum C."/>
            <person name="Ramamoorthy G.K."/>
            <person name="Gryganskyi A."/>
            <person name="Culley D."/>
            <person name="Magnuson J.K."/>
            <person name="James T.Y."/>
            <person name="O'Malley M.A."/>
            <person name="Stajich J.E."/>
            <person name="Spatafora J.W."/>
            <person name="Visel A."/>
            <person name="Grigoriev I.V."/>
        </authorList>
    </citation>
    <scope>NUCLEOTIDE SEQUENCE [LARGE SCALE GENOMIC DNA]</scope>
    <source>
        <strain evidence="2 3">NRRL 3116</strain>
    </source>
</reference>
<keyword evidence="1" id="KW-0732">Signal</keyword>
<evidence type="ECO:0000256" key="1">
    <source>
        <dbReference type="SAM" id="SignalP"/>
    </source>
</evidence>
<name>A0A1Y2GHZ3_9FUNG</name>
<organism evidence="2 3">
    <name type="scientific">Lobosporangium transversale</name>
    <dbReference type="NCBI Taxonomy" id="64571"/>
    <lineage>
        <taxon>Eukaryota</taxon>
        <taxon>Fungi</taxon>
        <taxon>Fungi incertae sedis</taxon>
        <taxon>Mucoromycota</taxon>
        <taxon>Mortierellomycotina</taxon>
        <taxon>Mortierellomycetes</taxon>
        <taxon>Mortierellales</taxon>
        <taxon>Mortierellaceae</taxon>
        <taxon>Lobosporangium</taxon>
    </lineage>
</organism>